<dbReference type="GO" id="GO:0005886">
    <property type="term" value="C:plasma membrane"/>
    <property type="evidence" value="ECO:0007669"/>
    <property type="project" value="UniProtKB-SubCell"/>
</dbReference>
<comment type="function">
    <text evidence="8">Catalyzes the phospholipid dependent N-acylation of the N-terminal cysteine of apolipoprotein, the last step in lipoprotein maturation.</text>
</comment>
<evidence type="ECO:0000313" key="11">
    <source>
        <dbReference type="Proteomes" id="UP000324701"/>
    </source>
</evidence>
<dbReference type="NCBIfam" id="TIGR00546">
    <property type="entry name" value="lnt"/>
    <property type="match status" value="1"/>
</dbReference>
<protein>
    <recommendedName>
        <fullName evidence="8">Apolipoprotein N-acyltransferase</fullName>
        <shortName evidence="8">ALP N-acyltransferase</shortName>
        <ecNumber evidence="8">2.3.1.269</ecNumber>
    </recommendedName>
</protein>
<dbReference type="Pfam" id="PF20154">
    <property type="entry name" value="LNT_N"/>
    <property type="match status" value="1"/>
</dbReference>
<evidence type="ECO:0000313" key="10">
    <source>
        <dbReference type="EMBL" id="KAA1252141.1"/>
    </source>
</evidence>
<evidence type="ECO:0000256" key="7">
    <source>
        <dbReference type="ARBA" id="ARBA00023315"/>
    </source>
</evidence>
<reference evidence="10 11" key="1">
    <citation type="submission" date="2019-09" db="EMBL/GenBank/DDBJ databases">
        <title>Report of infection by Mycobacterium simiae a patient suffering from pulmonary tuberculosis.</title>
        <authorList>
            <person name="Mohanty P.S."/>
            <person name="Bansal A.K."/>
            <person name="Singh H."/>
            <person name="Sharma S."/>
            <person name="Patil S.A."/>
            <person name="Upadhaya P."/>
            <person name="Singh P.K."/>
            <person name="Kumar D."/>
            <person name="Kumar S."/>
            <person name="Singh R.K."/>
            <person name="Chaudhary B."/>
        </authorList>
    </citation>
    <scope>NUCLEOTIDE SEQUENCE [LARGE SCALE GENOMIC DNA]</scope>
    <source>
        <strain evidence="10 11">JAL-560-SIM</strain>
    </source>
</reference>
<comment type="caution">
    <text evidence="8">Lacks conserved residue(s) required for the propagation of feature annotation.</text>
</comment>
<feature type="transmembrane region" description="Helical" evidence="8">
    <location>
        <begin position="191"/>
        <end position="211"/>
    </location>
</feature>
<keyword evidence="4 8" id="KW-0812">Transmembrane</keyword>
<feature type="transmembrane region" description="Helical" evidence="8">
    <location>
        <begin position="84"/>
        <end position="104"/>
    </location>
</feature>
<dbReference type="OrthoDB" id="9804277at2"/>
<evidence type="ECO:0000259" key="9">
    <source>
        <dbReference type="PROSITE" id="PS50263"/>
    </source>
</evidence>
<dbReference type="Proteomes" id="UP000324701">
    <property type="component" value="Unassembled WGS sequence"/>
</dbReference>
<keyword evidence="11" id="KW-1185">Reference proteome</keyword>
<dbReference type="SUPFAM" id="SSF56317">
    <property type="entry name" value="Carbon-nitrogen hydrolase"/>
    <property type="match status" value="1"/>
</dbReference>
<evidence type="ECO:0000256" key="2">
    <source>
        <dbReference type="ARBA" id="ARBA00022475"/>
    </source>
</evidence>
<dbReference type="GO" id="GO:0016410">
    <property type="term" value="F:N-acyltransferase activity"/>
    <property type="evidence" value="ECO:0007669"/>
    <property type="project" value="UniProtKB-UniRule"/>
</dbReference>
<feature type="transmembrane region" description="Helical" evidence="8">
    <location>
        <begin position="12"/>
        <end position="28"/>
    </location>
</feature>
<dbReference type="Gene3D" id="3.60.110.10">
    <property type="entry name" value="Carbon-nitrogen hydrolase"/>
    <property type="match status" value="1"/>
</dbReference>
<dbReference type="InterPro" id="IPR003010">
    <property type="entry name" value="C-N_Hydrolase"/>
</dbReference>
<comment type="subcellular location">
    <subcellularLocation>
        <location evidence="1 8">Cell membrane</location>
        <topology evidence="1 8">Multi-pass membrane protein</topology>
    </subcellularLocation>
</comment>
<dbReference type="HAMAP" id="MF_01148">
    <property type="entry name" value="Lnt"/>
    <property type="match status" value="1"/>
</dbReference>
<keyword evidence="10" id="KW-0449">Lipoprotein</keyword>
<comment type="similarity">
    <text evidence="8">Belongs to the CN hydrolase family. Apolipoprotein N-acyltransferase subfamily.</text>
</comment>
<keyword evidence="2 8" id="KW-1003">Cell membrane</keyword>
<dbReference type="InterPro" id="IPR036526">
    <property type="entry name" value="C-N_Hydrolase_sf"/>
</dbReference>
<dbReference type="PANTHER" id="PTHR38686">
    <property type="entry name" value="APOLIPOPROTEIN N-ACYLTRANSFERASE"/>
    <property type="match status" value="1"/>
</dbReference>
<dbReference type="PANTHER" id="PTHR38686:SF1">
    <property type="entry name" value="APOLIPOPROTEIN N-ACYLTRANSFERASE"/>
    <property type="match status" value="1"/>
</dbReference>
<evidence type="ECO:0000256" key="4">
    <source>
        <dbReference type="ARBA" id="ARBA00022692"/>
    </source>
</evidence>
<name>A0A5B1BVV2_MYCSI</name>
<gene>
    <name evidence="8 10" type="primary">lnt</name>
    <name evidence="10" type="ORF">F0Q45_00140</name>
</gene>
<proteinExistence type="inferred from homology"/>
<accession>A0A5B1BVV2</accession>
<evidence type="ECO:0000256" key="8">
    <source>
        <dbReference type="HAMAP-Rule" id="MF_01148"/>
    </source>
</evidence>
<dbReference type="EC" id="2.3.1.269" evidence="8"/>
<comment type="caution">
    <text evidence="10">The sequence shown here is derived from an EMBL/GenBank/DDBJ whole genome shotgun (WGS) entry which is preliminary data.</text>
</comment>
<comment type="catalytic activity">
    <reaction evidence="8">
        <text>N-terminal S-1,2-diacyl-sn-glyceryl-L-cysteinyl-[lipoprotein] + a glycerophospholipid = N-acyl-S-1,2-diacyl-sn-glyceryl-L-cysteinyl-[lipoprotein] + a 2-acyl-sn-glycero-3-phospholipid + H(+)</text>
        <dbReference type="Rhea" id="RHEA:48228"/>
        <dbReference type="Rhea" id="RHEA-COMP:14681"/>
        <dbReference type="Rhea" id="RHEA-COMP:14684"/>
        <dbReference type="ChEBI" id="CHEBI:15378"/>
        <dbReference type="ChEBI" id="CHEBI:136912"/>
        <dbReference type="ChEBI" id="CHEBI:140656"/>
        <dbReference type="ChEBI" id="CHEBI:140657"/>
        <dbReference type="ChEBI" id="CHEBI:140660"/>
        <dbReference type="EC" id="2.3.1.269"/>
    </reaction>
</comment>
<dbReference type="Pfam" id="PF00795">
    <property type="entry name" value="CN_hydrolase"/>
    <property type="match status" value="1"/>
</dbReference>
<dbReference type="AlphaFoldDB" id="A0A5B1BVV2"/>
<comment type="pathway">
    <text evidence="8">Protein modification; lipoprotein biosynthesis (N-acyl transfer).</text>
</comment>
<evidence type="ECO:0000256" key="6">
    <source>
        <dbReference type="ARBA" id="ARBA00023136"/>
    </source>
</evidence>
<dbReference type="InterPro" id="IPR045378">
    <property type="entry name" value="LNT_N"/>
</dbReference>
<dbReference type="CDD" id="cd07571">
    <property type="entry name" value="ALP_N-acyl_transferase"/>
    <property type="match status" value="1"/>
</dbReference>
<dbReference type="UniPathway" id="UPA00666"/>
<feature type="transmembrane region" description="Helical" evidence="8">
    <location>
        <begin position="156"/>
        <end position="184"/>
    </location>
</feature>
<evidence type="ECO:0000256" key="5">
    <source>
        <dbReference type="ARBA" id="ARBA00022989"/>
    </source>
</evidence>
<keyword evidence="3 8" id="KW-0808">Transferase</keyword>
<sequence>MALRSVAGRRRLPGWTAASVFGTLPALAFPGPSWWWLAWFGVVPLLLVVRAAATSWDGAVRACLGVGGFVLINQYWLAGGSGPMLVLLALGLGALWLPWGWIAHRLLAAPLTAGRTAAALVMVPSAWVVAEAARSWPSLGGPWALLGASQWNQPVTLASASLGGVWLTSFLVVAVNTAIVVMVAQRGTARLGTLGCAVACAALGPLCYLLAPAPGTGSTVRVALVQAGDIDDATARQAASEAITATLAGQRPDLVVWGESSVGQDLTEHPEVLARLAELSRRVGADLLVNVDAAAPGGGIFKSSVLIGEGGVLGSYRKTRLVPFGEYVPLRPLVGWLTRYSKAAAEDRKRGAGPVVLHSGALAIGPLISYETTFSDLARREAQLGAELLVYQSSTSTFQGSWAQPQLAAQPAVRAVEAGRPAVHTGLSGDSSAFDARGRRLAWCPSDFRGVTVISVPLGSTTTLYQRLGDWVPLTALLVLIGAATLRWRDKLRR</sequence>
<dbReference type="GO" id="GO:0042158">
    <property type="term" value="P:lipoprotein biosynthetic process"/>
    <property type="evidence" value="ECO:0007669"/>
    <property type="project" value="UniProtKB-UniRule"/>
</dbReference>
<feature type="domain" description="CN hydrolase" evidence="9">
    <location>
        <begin position="220"/>
        <end position="458"/>
    </location>
</feature>
<dbReference type="InterPro" id="IPR004563">
    <property type="entry name" value="Apolipo_AcylTrfase"/>
</dbReference>
<organism evidence="10 11">
    <name type="scientific">Mycobacterium simiae</name>
    <name type="common">Mycobacterium habana</name>
    <dbReference type="NCBI Taxonomy" id="1784"/>
    <lineage>
        <taxon>Bacteria</taxon>
        <taxon>Bacillati</taxon>
        <taxon>Actinomycetota</taxon>
        <taxon>Actinomycetes</taxon>
        <taxon>Mycobacteriales</taxon>
        <taxon>Mycobacteriaceae</taxon>
        <taxon>Mycobacterium</taxon>
        <taxon>Mycobacterium simiae complex</taxon>
    </lineage>
</organism>
<dbReference type="EMBL" id="VTZN01000001">
    <property type="protein sequence ID" value="KAA1252141.1"/>
    <property type="molecule type" value="Genomic_DNA"/>
</dbReference>
<keyword evidence="7 8" id="KW-0012">Acyltransferase</keyword>
<evidence type="ECO:0000256" key="1">
    <source>
        <dbReference type="ARBA" id="ARBA00004651"/>
    </source>
</evidence>
<keyword evidence="6 8" id="KW-0472">Membrane</keyword>
<evidence type="ECO:0000256" key="3">
    <source>
        <dbReference type="ARBA" id="ARBA00022679"/>
    </source>
</evidence>
<feature type="transmembrane region" description="Helical" evidence="8">
    <location>
        <begin position="34"/>
        <end position="52"/>
    </location>
</feature>
<dbReference type="PROSITE" id="PS50263">
    <property type="entry name" value="CN_HYDROLASE"/>
    <property type="match status" value="1"/>
</dbReference>
<keyword evidence="5 8" id="KW-1133">Transmembrane helix</keyword>